<dbReference type="GO" id="GO:0032934">
    <property type="term" value="F:sterol binding"/>
    <property type="evidence" value="ECO:0007669"/>
    <property type="project" value="TreeGrafter"/>
</dbReference>
<reference evidence="3" key="1">
    <citation type="submission" date="2013-04" db="EMBL/GenBank/DDBJ databases">
        <title>The Genome Sequence of Fonticula alba ATCC 38817.</title>
        <authorList>
            <consortium name="The Broad Institute Genomics Platform"/>
            <person name="Russ C."/>
            <person name="Cuomo C."/>
            <person name="Burger G."/>
            <person name="Gray M.W."/>
            <person name="Holland P.W.H."/>
            <person name="King N."/>
            <person name="Lang F.B.F."/>
            <person name="Roger A.J."/>
            <person name="Ruiz-Trillo I."/>
            <person name="Brown M."/>
            <person name="Walker B."/>
            <person name="Young S."/>
            <person name="Zeng Q."/>
            <person name="Gargeya S."/>
            <person name="Fitzgerald M."/>
            <person name="Haas B."/>
            <person name="Abouelleil A."/>
            <person name="Allen A.W."/>
            <person name="Alvarado L."/>
            <person name="Arachchi H.M."/>
            <person name="Berlin A.M."/>
            <person name="Chapman S.B."/>
            <person name="Gainer-Dewar J."/>
            <person name="Goldberg J."/>
            <person name="Griggs A."/>
            <person name="Gujja S."/>
            <person name="Hansen M."/>
            <person name="Howarth C."/>
            <person name="Imamovic A."/>
            <person name="Ireland A."/>
            <person name="Larimer J."/>
            <person name="McCowan C."/>
            <person name="Murphy C."/>
            <person name="Pearson M."/>
            <person name="Poon T.W."/>
            <person name="Priest M."/>
            <person name="Roberts A."/>
            <person name="Saif S."/>
            <person name="Shea T."/>
            <person name="Sisk P."/>
            <person name="Sykes S."/>
            <person name="Wortman J."/>
            <person name="Nusbaum C."/>
            <person name="Birren B."/>
        </authorList>
    </citation>
    <scope>NUCLEOTIDE SEQUENCE [LARGE SCALE GENOMIC DNA]</scope>
    <source>
        <strain evidence="3">ATCC 38817</strain>
    </source>
</reference>
<dbReference type="Gene3D" id="3.30.70.3490">
    <property type="match status" value="1"/>
</dbReference>
<dbReference type="GeneID" id="20526487"/>
<comment type="similarity">
    <text evidence="1">Belongs to the OSBP family.</text>
</comment>
<accession>A0A058ZDA5</accession>
<evidence type="ECO:0000256" key="1">
    <source>
        <dbReference type="ARBA" id="ARBA00008842"/>
    </source>
</evidence>
<organism evidence="3">
    <name type="scientific">Fonticula alba</name>
    <name type="common">Slime mold</name>
    <dbReference type="NCBI Taxonomy" id="691883"/>
    <lineage>
        <taxon>Eukaryota</taxon>
        <taxon>Rotosphaerida</taxon>
        <taxon>Fonticulaceae</taxon>
        <taxon>Fonticula</taxon>
    </lineage>
</organism>
<dbReference type="Gene3D" id="2.40.160.120">
    <property type="match status" value="1"/>
</dbReference>
<dbReference type="InterPro" id="IPR000648">
    <property type="entry name" value="Oxysterol-bd"/>
</dbReference>
<keyword evidence="4" id="KW-1185">Reference proteome</keyword>
<dbReference type="STRING" id="691883.A0A058ZDA5"/>
<evidence type="ECO:0000313" key="3">
    <source>
        <dbReference type="EMBL" id="KCV72369.1"/>
    </source>
</evidence>
<dbReference type="eggNOG" id="KOG2210">
    <property type="taxonomic scope" value="Eukaryota"/>
</dbReference>
<dbReference type="Proteomes" id="UP000030693">
    <property type="component" value="Unassembled WGS sequence"/>
</dbReference>
<feature type="region of interest" description="Disordered" evidence="2">
    <location>
        <begin position="1"/>
        <end position="24"/>
    </location>
</feature>
<dbReference type="PANTHER" id="PTHR10972:SF102">
    <property type="entry name" value="OXYSTEROL-BINDING PROTEIN"/>
    <property type="match status" value="1"/>
</dbReference>
<sequence length="405" mass="45868">MSSKSDRELAEQEAIPGEQAYNNEDTAHLNSSVKNFMTSGESDVTKLKAPVWINEGDSMISRNLSQVYTDHFLDIPLGSTPEERLLRAMRFFFSHFSVNLLTKKKPFNPITGEFFRGSYSPGENSPHKGRKIVSYSELINHRPIVIGFHMEDVPTEEGGQPTVQYYGAIEIQAGFSGMTIRVKVLGDCFIRLPQHNETYRFNLPLSVLRGLLVGKSFMDMNGETKFECLETGLSASINFKEKPWFFGQYRNISATVRNAKDKKIYKLDGNWGKSIDLENLETGEKVPNFFLRDVALEIPVTMAPVEEMEELESVRLWEPVVTPLRAGDNPAAERAKDALEHLQRVLLKEVDENRYTYEPILFAPGPEEEIKKSTAPTFVLRPDHASRVSRSWLPDMVKIASAAKK</sequence>
<proteinExistence type="inferred from homology"/>
<dbReference type="RefSeq" id="XP_009493947.1">
    <property type="nucleotide sequence ID" value="XM_009495672.1"/>
</dbReference>
<dbReference type="SUPFAM" id="SSF144000">
    <property type="entry name" value="Oxysterol-binding protein-like"/>
    <property type="match status" value="1"/>
</dbReference>
<dbReference type="OMA" id="LRWKFEF"/>
<dbReference type="Pfam" id="PF01237">
    <property type="entry name" value="Oxysterol_BP"/>
    <property type="match status" value="1"/>
</dbReference>
<dbReference type="GO" id="GO:0005829">
    <property type="term" value="C:cytosol"/>
    <property type="evidence" value="ECO:0007669"/>
    <property type="project" value="TreeGrafter"/>
</dbReference>
<gene>
    <name evidence="3" type="ORF">H696_01762</name>
</gene>
<feature type="compositionally biased region" description="Basic and acidic residues" evidence="2">
    <location>
        <begin position="1"/>
        <end position="10"/>
    </location>
</feature>
<dbReference type="PANTHER" id="PTHR10972">
    <property type="entry name" value="OXYSTEROL-BINDING PROTEIN-RELATED"/>
    <property type="match status" value="1"/>
</dbReference>
<evidence type="ECO:0000256" key="2">
    <source>
        <dbReference type="SAM" id="MobiDB-lite"/>
    </source>
</evidence>
<dbReference type="EMBL" id="KB932202">
    <property type="protein sequence ID" value="KCV72369.1"/>
    <property type="molecule type" value="Genomic_DNA"/>
</dbReference>
<name>A0A058ZDA5_FONAL</name>
<protein>
    <recommendedName>
        <fullName evidence="5">Oxysterol-binding protein</fullName>
    </recommendedName>
</protein>
<dbReference type="AlphaFoldDB" id="A0A058ZDA5"/>
<evidence type="ECO:0008006" key="5">
    <source>
        <dbReference type="Google" id="ProtNLM"/>
    </source>
</evidence>
<evidence type="ECO:0000313" key="4">
    <source>
        <dbReference type="Proteomes" id="UP000030693"/>
    </source>
</evidence>
<dbReference type="InterPro" id="IPR037239">
    <property type="entry name" value="OSBP_sf"/>
</dbReference>
<dbReference type="GO" id="GO:0016020">
    <property type="term" value="C:membrane"/>
    <property type="evidence" value="ECO:0007669"/>
    <property type="project" value="TreeGrafter"/>
</dbReference>
<dbReference type="OrthoDB" id="14833at2759"/>